<keyword evidence="7 13" id="KW-0256">Endoplasmic reticulum</keyword>
<dbReference type="RefSeq" id="XP_025375447.1">
    <property type="nucleotide sequence ID" value="XM_025519725.1"/>
</dbReference>
<dbReference type="PIRSF" id="PIRSF000383">
    <property type="entry name" value="PEAMT"/>
    <property type="match status" value="1"/>
</dbReference>
<evidence type="ECO:0000256" key="7">
    <source>
        <dbReference type="ARBA" id="ARBA00022824"/>
    </source>
</evidence>
<evidence type="ECO:0000256" key="13">
    <source>
        <dbReference type="RuleBase" id="RU361122"/>
    </source>
</evidence>
<feature type="transmembrane region" description="Helical" evidence="13">
    <location>
        <begin position="14"/>
        <end position="33"/>
    </location>
</feature>
<keyword evidence="11 13" id="KW-0594">Phospholipid biosynthesis</keyword>
<feature type="transmembrane region" description="Helical" evidence="13">
    <location>
        <begin position="182"/>
        <end position="202"/>
    </location>
</feature>
<evidence type="ECO:0000256" key="6">
    <source>
        <dbReference type="ARBA" id="ARBA00022692"/>
    </source>
</evidence>
<keyword evidence="8 13" id="KW-1133">Transmembrane helix</keyword>
<feature type="transmembrane region" description="Helical" evidence="13">
    <location>
        <begin position="214"/>
        <end position="236"/>
    </location>
</feature>
<dbReference type="STRING" id="215250.A0A316YGA4"/>
<dbReference type="EC" id="2.1.1.17" evidence="13"/>
<feature type="compositionally biased region" description="Polar residues" evidence="14">
    <location>
        <begin position="882"/>
        <end position="891"/>
    </location>
</feature>
<feature type="compositionally biased region" description="Polar residues" evidence="14">
    <location>
        <begin position="317"/>
        <end position="328"/>
    </location>
</feature>
<organism evidence="15 16">
    <name type="scientific">Acaromyces ingoldii</name>
    <dbReference type="NCBI Taxonomy" id="215250"/>
    <lineage>
        <taxon>Eukaryota</taxon>
        <taxon>Fungi</taxon>
        <taxon>Dikarya</taxon>
        <taxon>Basidiomycota</taxon>
        <taxon>Ustilaginomycotina</taxon>
        <taxon>Exobasidiomycetes</taxon>
        <taxon>Exobasidiales</taxon>
        <taxon>Cryptobasidiaceae</taxon>
        <taxon>Acaromyces</taxon>
    </lineage>
</organism>
<feature type="transmembrane region" description="Helical" evidence="13">
    <location>
        <begin position="570"/>
        <end position="599"/>
    </location>
</feature>
<dbReference type="PANTHER" id="PTHR32138:SF0">
    <property type="entry name" value="PHOSPHATIDYLETHANOLAMINE N-METHYLTRANSFERASE"/>
    <property type="match status" value="1"/>
</dbReference>
<dbReference type="Pfam" id="PF04191">
    <property type="entry name" value="PEMT"/>
    <property type="match status" value="2"/>
</dbReference>
<dbReference type="InterPro" id="IPR007318">
    <property type="entry name" value="Phopholipid_MeTrfase"/>
</dbReference>
<evidence type="ECO:0000256" key="12">
    <source>
        <dbReference type="ARBA" id="ARBA00023264"/>
    </source>
</evidence>
<dbReference type="AlphaFoldDB" id="A0A316YGA4"/>
<reference evidence="15" key="1">
    <citation type="journal article" date="2018" name="Mol. Biol. Evol.">
        <title>Broad Genomic Sampling Reveals a Smut Pathogenic Ancestry of the Fungal Clade Ustilaginomycotina.</title>
        <authorList>
            <person name="Kijpornyongpan T."/>
            <person name="Mondo S.J."/>
            <person name="Barry K."/>
            <person name="Sandor L."/>
            <person name="Lee J."/>
            <person name="Lipzen A."/>
            <person name="Pangilinan J."/>
            <person name="LaButti K."/>
            <person name="Hainaut M."/>
            <person name="Henrissat B."/>
            <person name="Grigoriev I.V."/>
            <person name="Spatafora J.W."/>
            <person name="Aime M.C."/>
        </authorList>
    </citation>
    <scope>NUCLEOTIDE SEQUENCE [LARGE SCALE GENOMIC DNA]</scope>
    <source>
        <strain evidence="15">MCA 4198</strain>
    </source>
</reference>
<dbReference type="InterPro" id="IPR016219">
    <property type="entry name" value="Phosphatid-EA_MeTrfase_fun"/>
</dbReference>
<dbReference type="InParanoid" id="A0A316YGA4"/>
<comment type="subcellular location">
    <subcellularLocation>
        <location evidence="1">Endomembrane system</location>
        <topology evidence="1">Multi-pass membrane protein</topology>
    </subcellularLocation>
    <subcellularLocation>
        <location evidence="13">Endoplasmic reticulum membrane</location>
        <topology evidence="13">Multi-pass membrane protein</topology>
    </subcellularLocation>
</comment>
<evidence type="ECO:0000256" key="5">
    <source>
        <dbReference type="ARBA" id="ARBA00022691"/>
    </source>
</evidence>
<dbReference type="PROSITE" id="PS51598">
    <property type="entry name" value="SAM_CHO2"/>
    <property type="match status" value="1"/>
</dbReference>
<dbReference type="EMBL" id="KZ819638">
    <property type="protein sequence ID" value="PWN88249.1"/>
    <property type="molecule type" value="Genomic_DNA"/>
</dbReference>
<dbReference type="OrthoDB" id="4583at2759"/>
<evidence type="ECO:0000256" key="11">
    <source>
        <dbReference type="ARBA" id="ARBA00023209"/>
    </source>
</evidence>
<feature type="transmembrane region" description="Helical" evidence="13">
    <location>
        <begin position="150"/>
        <end position="170"/>
    </location>
</feature>
<evidence type="ECO:0000256" key="1">
    <source>
        <dbReference type="ARBA" id="ARBA00004127"/>
    </source>
</evidence>
<feature type="region of interest" description="Disordered" evidence="14">
    <location>
        <begin position="882"/>
        <end position="909"/>
    </location>
</feature>
<evidence type="ECO:0000256" key="10">
    <source>
        <dbReference type="ARBA" id="ARBA00023136"/>
    </source>
</evidence>
<keyword evidence="16" id="KW-1185">Reference proteome</keyword>
<keyword evidence="2 13" id="KW-0444">Lipid biosynthesis</keyword>
<keyword evidence="3 13" id="KW-0489">Methyltransferase</keyword>
<evidence type="ECO:0000256" key="3">
    <source>
        <dbReference type="ARBA" id="ARBA00022603"/>
    </source>
</evidence>
<comment type="similarity">
    <text evidence="13">Belongs to the class VI-like SAM-binding methyltransferase superfamily. CHO2 family.</text>
</comment>
<keyword evidence="6 13" id="KW-0812">Transmembrane</keyword>
<dbReference type="GO" id="GO:0005789">
    <property type="term" value="C:endoplasmic reticulum membrane"/>
    <property type="evidence" value="ECO:0007669"/>
    <property type="project" value="UniProtKB-SubCell"/>
</dbReference>
<comment type="catalytic activity">
    <reaction evidence="13">
        <text>a 1,2-diacyl-sn-glycero-3-phosphoethanolamine + S-adenosyl-L-methionine = a 1,2-diacyl-sn-glycero-3-phospho-N-methylethanolamine + S-adenosyl-L-homocysteine + H(+)</text>
        <dbReference type="Rhea" id="RHEA:11164"/>
        <dbReference type="ChEBI" id="CHEBI:15378"/>
        <dbReference type="ChEBI" id="CHEBI:57856"/>
        <dbReference type="ChEBI" id="CHEBI:59789"/>
        <dbReference type="ChEBI" id="CHEBI:64573"/>
        <dbReference type="ChEBI" id="CHEBI:64612"/>
        <dbReference type="EC" id="2.1.1.17"/>
    </reaction>
</comment>
<keyword evidence="12 13" id="KW-1208">Phospholipid metabolism</keyword>
<evidence type="ECO:0000256" key="4">
    <source>
        <dbReference type="ARBA" id="ARBA00022679"/>
    </source>
</evidence>
<keyword evidence="4 13" id="KW-0808">Transferase</keyword>
<dbReference type="GO" id="GO:0032259">
    <property type="term" value="P:methylation"/>
    <property type="evidence" value="ECO:0007669"/>
    <property type="project" value="UniProtKB-KW"/>
</dbReference>
<evidence type="ECO:0000256" key="9">
    <source>
        <dbReference type="ARBA" id="ARBA00023098"/>
    </source>
</evidence>
<proteinExistence type="inferred from homology"/>
<evidence type="ECO:0000313" key="15">
    <source>
        <dbReference type="EMBL" id="PWN88249.1"/>
    </source>
</evidence>
<feature type="region of interest" description="Disordered" evidence="14">
    <location>
        <begin position="279"/>
        <end position="341"/>
    </location>
</feature>
<evidence type="ECO:0000313" key="16">
    <source>
        <dbReference type="Proteomes" id="UP000245768"/>
    </source>
</evidence>
<comment type="function">
    <text evidence="13">Catalyzes the first step of the methylation pathway of phosphatidylcholine biosynthesis, the SAM-dependent methylation of phosphatidylethanolamine (PE) to phosphatidylmonomethylethanolamine (PMME).</text>
</comment>
<name>A0A316YGA4_9BASI</name>
<dbReference type="PANTHER" id="PTHR32138">
    <property type="entry name" value="PHOSPHATIDYLETHANOLAMINE N-METHYLTRANSFERASE"/>
    <property type="match status" value="1"/>
</dbReference>
<feature type="transmembrane region" description="Helical" evidence="13">
    <location>
        <begin position="418"/>
        <end position="441"/>
    </location>
</feature>
<comment type="caution">
    <text evidence="13">Lacks conserved residue(s) required for the propagation of feature annotation.</text>
</comment>
<dbReference type="FunCoup" id="A0A316YGA4">
    <property type="interactions" value="46"/>
</dbReference>
<dbReference type="UniPathway" id="UPA00753"/>
<keyword evidence="9 13" id="KW-0443">Lipid metabolism</keyword>
<dbReference type="GO" id="GO:0004608">
    <property type="term" value="F:phosphatidylethanolamine N-methyltransferase activity"/>
    <property type="evidence" value="ECO:0007669"/>
    <property type="project" value="UniProtKB-UniRule"/>
</dbReference>
<keyword evidence="10 13" id="KW-0472">Membrane</keyword>
<dbReference type="Proteomes" id="UP000245768">
    <property type="component" value="Unassembled WGS sequence"/>
</dbReference>
<dbReference type="GO" id="GO:0006656">
    <property type="term" value="P:phosphatidylcholine biosynthetic process"/>
    <property type="evidence" value="ECO:0007669"/>
    <property type="project" value="UniProtKB-UniRule"/>
</dbReference>
<protein>
    <recommendedName>
        <fullName evidence="13">Phosphatidylethanolamine N-methyltransferase</fullName>
        <shortName evidence="13">PEAMT</shortName>
        <ecNumber evidence="13">2.1.1.17</ecNumber>
    </recommendedName>
</protein>
<comment type="pathway">
    <text evidence="13">Phospholipid metabolism; phosphatidylcholine biosynthesis.</text>
</comment>
<feature type="region of interest" description="Disordered" evidence="14">
    <location>
        <begin position="788"/>
        <end position="810"/>
    </location>
</feature>
<evidence type="ECO:0000256" key="14">
    <source>
        <dbReference type="SAM" id="MobiDB-lite"/>
    </source>
</evidence>
<evidence type="ECO:0000256" key="2">
    <source>
        <dbReference type="ARBA" id="ARBA00022516"/>
    </source>
</evidence>
<sequence length="971" mass="109228">MLTSIFHPKKPKTALDILTIVSLVLQIVLFFTLRGNVRRGFFVVYFAFWRGAYNGGLGYILKAQSEREWIVKTVKRQGWLDAKRRPKVYDWAKHHLVMKMDKDYDFDALPLEYNVWLLFRSIVDVILLNDFVAYSLFAFSCTRSPEGHSFLMHSLRWIAGWGLIFFNLWVKMDAHRVVKDYAWYWGDCFFLCLQSLVFDGVYECAPDPMYSLGYAGYYGLSLVSGSYAVLFVSLAAHFSQFLFLKFFEGPHIERVYGEKKPLAARIPLRTAPYNAASAKEAATPGGSVPEAMVGGIHEPSGVASPKSADHVELEPATPSQTDGTTSASSEDESQIEHSIRQAKVQSIRNDVRLRRQPDEPERKVTNLHDLHHRLFQKDTVVFKNLDPLRANDFLLIVAVTYGIVPFLMPSTGPKTTLALFYLNALAWRMIHSFGLGALLSAQSDSKWMVRHYLKHYVHSHSSDAVYAAFSNWKVIYNTSLVMTYLSFGVLCWKCYAPLGRDWTAGTDLLRHVLGVLLVALHIWTATSSYAVLGPFGWLYGDFFIDEYPHQLYYTGIYRFLNNPERSMGSAAFFGLVLISGSKLALSMAIISHAAHWIFLSHVENPHMTKLYGQAAVSRDGGVTKNIKSIAERNAGILRAAQSHPKFKEMQAELGRVHKDASAKFEDFVSRSRPRFEGMIEDTKMLLEKSRDRLLIVKVGDDIATIDRSKYALRILPSKATGQPNRFMLGEPLSVEWTAPKNHSRRDWIGIYLVSRFGGPAAASESRLVTRISSQGRWVGVAEDEWEGDVHTGSPANADVGAESSSSSSSSDLVKGIATFRQTKLPWVCGTYELRYHHDAKHNVLARSTPLEIYVDQPSNPVTLDNVYPLLGRLVTNALDSQYTHAPRSQTGRPEATDVPSGRATDSDPDDFTLWDLSQAKRIAGAIKQAFGIEYTPQVVVAEANVRRLASDIVEARRLLEPDFRPEFSLDQ</sequence>
<dbReference type="GeneID" id="37041641"/>
<feature type="transmembrane region" description="Helical" evidence="13">
    <location>
        <begin position="117"/>
        <end position="138"/>
    </location>
</feature>
<keyword evidence="5 13" id="KW-0949">S-adenosyl-L-methionine</keyword>
<accession>A0A316YGA4</accession>
<feature type="transmembrane region" description="Helical" evidence="13">
    <location>
        <begin position="508"/>
        <end position="532"/>
    </location>
</feature>
<gene>
    <name evidence="15" type="ORF">FA10DRAFT_254332</name>
</gene>
<feature type="transmembrane region" description="Helical" evidence="13">
    <location>
        <begin position="393"/>
        <end position="412"/>
    </location>
</feature>
<evidence type="ECO:0000256" key="8">
    <source>
        <dbReference type="ARBA" id="ARBA00022989"/>
    </source>
</evidence>